<keyword evidence="5 8" id="KW-0812">Transmembrane</keyword>
<dbReference type="InterPro" id="IPR005829">
    <property type="entry name" value="Sugar_transporter_CS"/>
</dbReference>
<dbReference type="PANTHER" id="PTHR23504:SF15">
    <property type="entry name" value="MAJOR FACILITATOR SUPERFAMILY (MFS) PROFILE DOMAIN-CONTAINING PROTEIN"/>
    <property type="match status" value="1"/>
</dbReference>
<comment type="subcellular location">
    <subcellularLocation>
        <location evidence="2">Membrane</location>
        <topology evidence="2">Multi-pass membrane protein</topology>
    </subcellularLocation>
</comment>
<evidence type="ECO:0000256" key="7">
    <source>
        <dbReference type="ARBA" id="ARBA00023136"/>
    </source>
</evidence>
<dbReference type="PROSITE" id="PS00216">
    <property type="entry name" value="SUGAR_TRANSPORT_1"/>
    <property type="match status" value="1"/>
</dbReference>
<feature type="transmembrane region" description="Helical" evidence="8">
    <location>
        <begin position="70"/>
        <end position="95"/>
    </location>
</feature>
<evidence type="ECO:0000256" key="4">
    <source>
        <dbReference type="ARBA" id="ARBA00022448"/>
    </source>
</evidence>
<protein>
    <submittedName>
        <fullName evidence="10">MFS transporter</fullName>
    </submittedName>
</protein>
<feature type="transmembrane region" description="Helical" evidence="8">
    <location>
        <begin position="6"/>
        <end position="27"/>
    </location>
</feature>
<feature type="domain" description="Major facilitator superfamily (MFS) profile" evidence="9">
    <location>
        <begin position="1"/>
        <end position="394"/>
    </location>
</feature>
<evidence type="ECO:0000259" key="9">
    <source>
        <dbReference type="PROSITE" id="PS50850"/>
    </source>
</evidence>
<dbReference type="Gene3D" id="1.20.1250.20">
    <property type="entry name" value="MFS general substrate transporter like domains"/>
    <property type="match status" value="1"/>
</dbReference>
<dbReference type="SUPFAM" id="SSF103473">
    <property type="entry name" value="MFS general substrate transporter"/>
    <property type="match status" value="1"/>
</dbReference>
<organism evidence="10 11">
    <name type="scientific">Ideonella paludis</name>
    <dbReference type="NCBI Taxonomy" id="1233411"/>
    <lineage>
        <taxon>Bacteria</taxon>
        <taxon>Pseudomonadati</taxon>
        <taxon>Pseudomonadota</taxon>
        <taxon>Betaproteobacteria</taxon>
        <taxon>Burkholderiales</taxon>
        <taxon>Sphaerotilaceae</taxon>
        <taxon>Ideonella</taxon>
    </lineage>
</organism>
<dbReference type="InterPro" id="IPR011701">
    <property type="entry name" value="MFS"/>
</dbReference>
<evidence type="ECO:0000256" key="6">
    <source>
        <dbReference type="ARBA" id="ARBA00022989"/>
    </source>
</evidence>
<keyword evidence="7 8" id="KW-0472">Membrane</keyword>
<keyword evidence="6 8" id="KW-1133">Transmembrane helix</keyword>
<sequence>MRFIMLTVLLDMVAIGLIIPVLPALVGSFTSNQTEQAEAYRLVTLAFGAANFVCSPLLGALSDRFGRRPVLLIGMTGLAISFFTTALATALWMLIAVRVLSGAMQANAAVANAYAADISSPEDRAKNFGLLGAMFGLGFMLGPVLGGLLGAIDIHLPFFVAGALAVVNGLYGYFVLPESLPADKRSAFNWSKASPLSAFKALNALQGLGPLVAILALSGLAQFTLHTTWVLYTQMKFGWGPLENGLSLFAVGLMSVIVQGGLMGRLTAYFGVPRLAVWGLVSSACCFLAWGLAPEGWMMYAVIGFNVLGFAAQSSMQSLISNAADASSQGQTMGAVAAVNSLMAAIAPLVGPSLLVWVGHLPKGDWRIGAPYYLCAALQATAALLVWLHLRRQLRFSDTSASATLR</sequence>
<evidence type="ECO:0000256" key="2">
    <source>
        <dbReference type="ARBA" id="ARBA00004141"/>
    </source>
</evidence>
<dbReference type="EMBL" id="JAGQDG010000002">
    <property type="protein sequence ID" value="MBQ0934674.1"/>
    <property type="molecule type" value="Genomic_DNA"/>
</dbReference>
<feature type="transmembrane region" description="Helical" evidence="8">
    <location>
        <begin position="128"/>
        <end position="152"/>
    </location>
</feature>
<proteinExistence type="inferred from homology"/>
<feature type="transmembrane region" description="Helical" evidence="8">
    <location>
        <begin position="245"/>
        <end position="263"/>
    </location>
</feature>
<evidence type="ECO:0000256" key="3">
    <source>
        <dbReference type="ARBA" id="ARBA00007520"/>
    </source>
</evidence>
<comment type="function">
    <text evidence="1">Resistance to tetracycline by an active tetracycline efflux. This is an energy-dependent process that decreases the accumulation of the antibiotic in whole cells. This protein functions as a metal-tetracycline/H(+) antiporter.</text>
</comment>
<feature type="transmembrane region" description="Helical" evidence="8">
    <location>
        <begin position="370"/>
        <end position="390"/>
    </location>
</feature>
<evidence type="ECO:0000313" key="11">
    <source>
        <dbReference type="Proteomes" id="UP000672097"/>
    </source>
</evidence>
<comment type="similarity">
    <text evidence="3">Belongs to the major facilitator superfamily. TCR/Tet family.</text>
</comment>
<feature type="transmembrane region" description="Helical" evidence="8">
    <location>
        <begin position="201"/>
        <end position="225"/>
    </location>
</feature>
<dbReference type="PROSITE" id="PS50850">
    <property type="entry name" value="MFS"/>
    <property type="match status" value="1"/>
</dbReference>
<evidence type="ECO:0000256" key="5">
    <source>
        <dbReference type="ARBA" id="ARBA00022692"/>
    </source>
</evidence>
<feature type="transmembrane region" description="Helical" evidence="8">
    <location>
        <begin position="332"/>
        <end position="358"/>
    </location>
</feature>
<feature type="transmembrane region" description="Helical" evidence="8">
    <location>
        <begin position="275"/>
        <end position="293"/>
    </location>
</feature>
<dbReference type="PRINTS" id="PR01035">
    <property type="entry name" value="TCRTETA"/>
</dbReference>
<evidence type="ECO:0000256" key="1">
    <source>
        <dbReference type="ARBA" id="ARBA00003279"/>
    </source>
</evidence>
<dbReference type="InterPro" id="IPR020846">
    <property type="entry name" value="MFS_dom"/>
</dbReference>
<feature type="transmembrane region" description="Helical" evidence="8">
    <location>
        <begin position="158"/>
        <end position="176"/>
    </location>
</feature>
<dbReference type="Pfam" id="PF07690">
    <property type="entry name" value="MFS_1"/>
    <property type="match status" value="1"/>
</dbReference>
<feature type="transmembrane region" description="Helical" evidence="8">
    <location>
        <begin position="39"/>
        <end position="58"/>
    </location>
</feature>
<evidence type="ECO:0000256" key="8">
    <source>
        <dbReference type="SAM" id="Phobius"/>
    </source>
</evidence>
<dbReference type="Proteomes" id="UP000672097">
    <property type="component" value="Unassembled WGS sequence"/>
</dbReference>
<comment type="caution">
    <text evidence="10">The sequence shown here is derived from an EMBL/GenBank/DDBJ whole genome shotgun (WGS) entry which is preliminary data.</text>
</comment>
<keyword evidence="11" id="KW-1185">Reference proteome</keyword>
<dbReference type="InterPro" id="IPR036259">
    <property type="entry name" value="MFS_trans_sf"/>
</dbReference>
<feature type="transmembrane region" description="Helical" evidence="8">
    <location>
        <begin position="299"/>
        <end position="320"/>
    </location>
</feature>
<keyword evidence="4" id="KW-0813">Transport</keyword>
<dbReference type="PANTHER" id="PTHR23504">
    <property type="entry name" value="MAJOR FACILITATOR SUPERFAMILY DOMAIN-CONTAINING PROTEIN 10"/>
    <property type="match status" value="1"/>
</dbReference>
<reference evidence="10 11" key="1">
    <citation type="submission" date="2021-04" db="EMBL/GenBank/DDBJ databases">
        <title>The genome sequence of type strain Ideonella paludis KCTC 32238.</title>
        <authorList>
            <person name="Liu Y."/>
        </authorList>
    </citation>
    <scope>NUCLEOTIDE SEQUENCE [LARGE SCALE GENOMIC DNA]</scope>
    <source>
        <strain evidence="10 11">KCTC 32238</strain>
    </source>
</reference>
<dbReference type="InterPro" id="IPR001958">
    <property type="entry name" value="Tet-R_TetA/multi-R_MdtG-like"/>
</dbReference>
<name>A0ABS5DU56_9BURK</name>
<evidence type="ECO:0000313" key="10">
    <source>
        <dbReference type="EMBL" id="MBQ0934674.1"/>
    </source>
</evidence>
<accession>A0ABS5DU56</accession>
<gene>
    <name evidence="10" type="ORF">KAK11_04960</name>
</gene>